<gene>
    <name evidence="1" type="ORF">RUMOBE_03423</name>
</gene>
<evidence type="ECO:0000313" key="2">
    <source>
        <dbReference type="Proteomes" id="UP000006002"/>
    </source>
</evidence>
<protein>
    <recommendedName>
        <fullName evidence="3">Aspartate carbamoyltransferase</fullName>
    </recommendedName>
</protein>
<dbReference type="EMBL" id="AAVO02000020">
    <property type="protein sequence ID" value="EDM86052.1"/>
    <property type="molecule type" value="Genomic_DNA"/>
</dbReference>
<accession>A5ZWM9</accession>
<dbReference type="Proteomes" id="UP000006002">
    <property type="component" value="Unassembled WGS sequence"/>
</dbReference>
<dbReference type="AlphaFoldDB" id="A5ZWM9"/>
<evidence type="ECO:0000313" key="1">
    <source>
        <dbReference type="EMBL" id="EDM86052.1"/>
    </source>
</evidence>
<comment type="caution">
    <text evidence="1">The sequence shown here is derived from an EMBL/GenBank/DDBJ whole genome shotgun (WGS) entry which is preliminary data.</text>
</comment>
<reference evidence="1 2" key="1">
    <citation type="submission" date="2007-03" db="EMBL/GenBank/DDBJ databases">
        <authorList>
            <person name="Fulton L."/>
            <person name="Clifton S."/>
            <person name="Fulton B."/>
            <person name="Xu J."/>
            <person name="Minx P."/>
            <person name="Pepin K.H."/>
            <person name="Johnson M."/>
            <person name="Thiruvilangam P."/>
            <person name="Bhonagiri V."/>
            <person name="Nash W.E."/>
            <person name="Mardis E.R."/>
            <person name="Wilson R.K."/>
        </authorList>
    </citation>
    <scope>NUCLEOTIDE SEQUENCE [LARGE SCALE GENOMIC DNA]</scope>
    <source>
        <strain evidence="1 2">ATCC 29174</strain>
    </source>
</reference>
<name>A5ZWM9_9FIRM</name>
<proteinExistence type="predicted"/>
<dbReference type="HOGENOM" id="CLU_3340798_0_0_9"/>
<organism evidence="1 2">
    <name type="scientific">Blautia obeum ATCC 29174</name>
    <dbReference type="NCBI Taxonomy" id="411459"/>
    <lineage>
        <taxon>Bacteria</taxon>
        <taxon>Bacillati</taxon>
        <taxon>Bacillota</taxon>
        <taxon>Clostridia</taxon>
        <taxon>Lachnospirales</taxon>
        <taxon>Lachnospiraceae</taxon>
        <taxon>Blautia</taxon>
    </lineage>
</organism>
<reference evidence="1 2" key="2">
    <citation type="submission" date="2007-04" db="EMBL/GenBank/DDBJ databases">
        <title>Draft genome sequence of Ruminococcus obeum (ATCC 29174).</title>
        <authorList>
            <person name="Sudarsanam P."/>
            <person name="Ley R."/>
            <person name="Guruge J."/>
            <person name="Turnbaugh P.J."/>
            <person name="Mahowald M."/>
            <person name="Liep D."/>
            <person name="Gordon J."/>
        </authorList>
    </citation>
    <scope>NUCLEOTIDE SEQUENCE [LARGE SCALE GENOMIC DNA]</scope>
    <source>
        <strain evidence="1 2">ATCC 29174</strain>
    </source>
</reference>
<evidence type="ECO:0008006" key="3">
    <source>
        <dbReference type="Google" id="ProtNLM"/>
    </source>
</evidence>
<sequence>MRHLMSPLDLSKEELDDLLTLASDIEKNTKKIRACLR</sequence>